<evidence type="ECO:0000313" key="2">
    <source>
        <dbReference type="EMBL" id="OCT14290.1"/>
    </source>
</evidence>
<dbReference type="Proteomes" id="UP000093309">
    <property type="component" value="Unassembled WGS sequence"/>
</dbReference>
<keyword evidence="3" id="KW-1185">Reference proteome</keyword>
<sequence>MSDKPQDQQADQVEPQGVKKVSLADAIKAKLAQKQADQAAARANPKAAGNNNQTAKSQMTKKVNNQRRRTGGS</sequence>
<feature type="compositionally biased region" description="Low complexity" evidence="1">
    <location>
        <begin position="34"/>
        <end position="52"/>
    </location>
</feature>
<name>A0A1C1A1G9_9BACL</name>
<dbReference type="STRING" id="512399.A8709_26035"/>
<gene>
    <name evidence="2" type="ORF">A8709_26035</name>
</gene>
<evidence type="ECO:0000313" key="3">
    <source>
        <dbReference type="Proteomes" id="UP000093309"/>
    </source>
</evidence>
<accession>A0A1C1A1G9</accession>
<organism evidence="2 3">
    <name type="scientific">Paenibacillus pectinilyticus</name>
    <dbReference type="NCBI Taxonomy" id="512399"/>
    <lineage>
        <taxon>Bacteria</taxon>
        <taxon>Bacillati</taxon>
        <taxon>Bacillota</taxon>
        <taxon>Bacilli</taxon>
        <taxon>Bacillales</taxon>
        <taxon>Paenibacillaceae</taxon>
        <taxon>Paenibacillus</taxon>
    </lineage>
</organism>
<feature type="compositionally biased region" description="Polar residues" evidence="1">
    <location>
        <begin position="53"/>
        <end position="63"/>
    </location>
</feature>
<dbReference type="AlphaFoldDB" id="A0A1C1A1G9"/>
<proteinExistence type="predicted"/>
<evidence type="ECO:0000256" key="1">
    <source>
        <dbReference type="SAM" id="MobiDB-lite"/>
    </source>
</evidence>
<dbReference type="RefSeq" id="WP_065853141.1">
    <property type="nucleotide sequence ID" value="NZ_LYPC01000020.1"/>
</dbReference>
<reference evidence="3" key="1">
    <citation type="submission" date="2016-05" db="EMBL/GenBank/DDBJ databases">
        <title>Paenibacillus oryzae. sp. nov., isolated from the rice root.</title>
        <authorList>
            <person name="Zhang J."/>
            <person name="Zhang X."/>
        </authorList>
    </citation>
    <scope>NUCLEOTIDE SEQUENCE [LARGE SCALE GENOMIC DNA]</scope>
    <source>
        <strain evidence="3">KCTC13222</strain>
    </source>
</reference>
<feature type="region of interest" description="Disordered" evidence="1">
    <location>
        <begin position="34"/>
        <end position="73"/>
    </location>
</feature>
<feature type="compositionally biased region" description="Basic residues" evidence="1">
    <location>
        <begin position="64"/>
        <end position="73"/>
    </location>
</feature>
<dbReference type="EMBL" id="LYPC01000020">
    <property type="protein sequence ID" value="OCT14290.1"/>
    <property type="molecule type" value="Genomic_DNA"/>
</dbReference>
<comment type="caution">
    <text evidence="2">The sequence shown here is derived from an EMBL/GenBank/DDBJ whole genome shotgun (WGS) entry which is preliminary data.</text>
</comment>
<protein>
    <submittedName>
        <fullName evidence="2">Uncharacterized protein</fullName>
    </submittedName>
</protein>